<reference evidence="1" key="1">
    <citation type="submission" date="2022-11" db="EMBL/GenBank/DDBJ databases">
        <authorList>
            <person name="Kikuchi T."/>
        </authorList>
    </citation>
    <scope>NUCLEOTIDE SEQUENCE</scope>
    <source>
        <strain evidence="1">PS1010</strain>
    </source>
</reference>
<dbReference type="InterPro" id="IPR021010">
    <property type="entry name" value="Cytosolic_motility_protein"/>
</dbReference>
<accession>A0A9P1IAE2</accession>
<protein>
    <submittedName>
        <fullName evidence="1">Uncharacterized protein</fullName>
    </submittedName>
</protein>
<evidence type="ECO:0000313" key="2">
    <source>
        <dbReference type="Proteomes" id="UP001152747"/>
    </source>
</evidence>
<keyword evidence="2" id="KW-1185">Reference proteome</keyword>
<gene>
    <name evidence="1" type="ORF">CAMP_LOCUS3757</name>
</gene>
<comment type="caution">
    <text evidence="1">The sequence shown here is derived from an EMBL/GenBank/DDBJ whole genome shotgun (WGS) entry which is preliminary data.</text>
</comment>
<sequence>MGNIDDVWTYQKVGTPFPSNVQKAPGQANKYIALWYKHGKPVMGKAWNDSGVVKCAFVYDSKVYTSSEIGGQIQLLVHDSNNKTFYYDWILYEEAKKQTKPGVFEMVRCGISCAVFWPEEELLGNLDIEKHISSFADDKDSLRTNSANLEKMLVLCKILGQAPVALHGLKTLNKKATLRMPLIVNDWEDFNWGSEWPTSKPVMSAPKKSEKDPEQYVALWYRHGKPVMGRAWNSKNRIDASFVDSNREFSGATVGSLQLLMRLPPTSVGYDYVWLPYDQAMDYRDKDFLPVHLSYTCPAIIPVNGVPYLGQVDMKLEKATVACYGTVTSLEGGQVKSILVLCRKEHEETMLV</sequence>
<name>A0A9P1IAE2_9PELO</name>
<dbReference type="PANTHER" id="PTHR31578">
    <property type="entry name" value="PROTEIN CBG21223-RELATED"/>
    <property type="match status" value="1"/>
</dbReference>
<evidence type="ECO:0000313" key="1">
    <source>
        <dbReference type="EMBL" id="CAI5441120.1"/>
    </source>
</evidence>
<organism evidence="1 2">
    <name type="scientific">Caenorhabditis angaria</name>
    <dbReference type="NCBI Taxonomy" id="860376"/>
    <lineage>
        <taxon>Eukaryota</taxon>
        <taxon>Metazoa</taxon>
        <taxon>Ecdysozoa</taxon>
        <taxon>Nematoda</taxon>
        <taxon>Chromadorea</taxon>
        <taxon>Rhabditida</taxon>
        <taxon>Rhabditina</taxon>
        <taxon>Rhabditomorpha</taxon>
        <taxon>Rhabditoidea</taxon>
        <taxon>Rhabditidae</taxon>
        <taxon>Peloderinae</taxon>
        <taxon>Caenorhabditis</taxon>
    </lineage>
</organism>
<proteinExistence type="predicted"/>
<dbReference type="EMBL" id="CANHGI010000002">
    <property type="protein sequence ID" value="CAI5441120.1"/>
    <property type="molecule type" value="Genomic_DNA"/>
</dbReference>
<dbReference type="SUPFAM" id="SSF141739">
    <property type="entry name" value="MFPT repeat-like"/>
    <property type="match status" value="2"/>
</dbReference>
<dbReference type="Pfam" id="PF12150">
    <property type="entry name" value="MFP2b"/>
    <property type="match status" value="2"/>
</dbReference>
<dbReference type="PANTHER" id="PTHR31578:SF5">
    <property type="entry name" value="NEMATODE SPECIFIC PEPTIDE FAMILY"/>
    <property type="match status" value="1"/>
</dbReference>
<dbReference type="AlphaFoldDB" id="A0A9P1IAE2"/>
<dbReference type="OrthoDB" id="5863054at2759"/>
<dbReference type="Proteomes" id="UP001152747">
    <property type="component" value="Unassembled WGS sequence"/>
</dbReference>